<dbReference type="SUPFAM" id="SSF50978">
    <property type="entry name" value="WD40 repeat-like"/>
    <property type="match status" value="1"/>
</dbReference>
<dbReference type="InterPro" id="IPR001680">
    <property type="entry name" value="WD40_rpt"/>
</dbReference>
<dbReference type="Proteomes" id="UP001431209">
    <property type="component" value="Unassembled WGS sequence"/>
</dbReference>
<name>A0AAW2Z006_9EUKA</name>
<dbReference type="InterPro" id="IPR015943">
    <property type="entry name" value="WD40/YVTN_repeat-like_dom_sf"/>
</dbReference>
<evidence type="ECO:0000256" key="3">
    <source>
        <dbReference type="PROSITE-ProRule" id="PRU00221"/>
    </source>
</evidence>
<accession>A0AAW2Z006</accession>
<protein>
    <submittedName>
        <fullName evidence="5">POC1 centriolar protein</fullName>
    </submittedName>
</protein>
<feature type="region of interest" description="Disordered" evidence="4">
    <location>
        <begin position="1"/>
        <end position="25"/>
    </location>
</feature>
<dbReference type="AlphaFoldDB" id="A0AAW2Z006"/>
<dbReference type="Gene3D" id="2.130.10.10">
    <property type="entry name" value="YVTN repeat-like/Quinoprotein amine dehydrogenase"/>
    <property type="match status" value="1"/>
</dbReference>
<keyword evidence="6" id="KW-1185">Reference proteome</keyword>
<evidence type="ECO:0000256" key="4">
    <source>
        <dbReference type="SAM" id="MobiDB-lite"/>
    </source>
</evidence>
<evidence type="ECO:0000256" key="2">
    <source>
        <dbReference type="ARBA" id="ARBA00022737"/>
    </source>
</evidence>
<dbReference type="Pfam" id="PF00400">
    <property type="entry name" value="WD40"/>
    <property type="match status" value="1"/>
</dbReference>
<sequence length="112" mass="12606">MKSGLMKVNGRTYLGGTSKSEDPELERTFIGHKSGVNTVDFCPTMKRCASGGKDNALMVWNFKPMMRAYKYLGHEVSYKFVRSSDSNVGFSDNSSILTFRPFHSKWVHGQNS</sequence>
<dbReference type="PROSITE" id="PS50082">
    <property type="entry name" value="WD_REPEATS_2"/>
    <property type="match status" value="1"/>
</dbReference>
<dbReference type="InterPro" id="IPR036322">
    <property type="entry name" value="WD40_repeat_dom_sf"/>
</dbReference>
<dbReference type="PROSITE" id="PS50294">
    <property type="entry name" value="WD_REPEATS_REGION"/>
    <property type="match status" value="1"/>
</dbReference>
<proteinExistence type="predicted"/>
<evidence type="ECO:0000256" key="1">
    <source>
        <dbReference type="ARBA" id="ARBA00022574"/>
    </source>
</evidence>
<organism evidence="5 6">
    <name type="scientific">Acrasis kona</name>
    <dbReference type="NCBI Taxonomy" id="1008807"/>
    <lineage>
        <taxon>Eukaryota</taxon>
        <taxon>Discoba</taxon>
        <taxon>Heterolobosea</taxon>
        <taxon>Tetramitia</taxon>
        <taxon>Eutetramitia</taxon>
        <taxon>Acrasidae</taxon>
        <taxon>Acrasis</taxon>
    </lineage>
</organism>
<dbReference type="SMART" id="SM00320">
    <property type="entry name" value="WD40"/>
    <property type="match status" value="1"/>
</dbReference>
<dbReference type="InterPro" id="IPR019775">
    <property type="entry name" value="WD40_repeat_CS"/>
</dbReference>
<comment type="caution">
    <text evidence="5">The sequence shown here is derived from an EMBL/GenBank/DDBJ whole genome shotgun (WGS) entry which is preliminary data.</text>
</comment>
<gene>
    <name evidence="5" type="ORF">AKO1_014383</name>
</gene>
<evidence type="ECO:0000313" key="5">
    <source>
        <dbReference type="EMBL" id="KAL0482694.1"/>
    </source>
</evidence>
<keyword evidence="1 3" id="KW-0853">WD repeat</keyword>
<keyword evidence="2" id="KW-0677">Repeat</keyword>
<evidence type="ECO:0000313" key="6">
    <source>
        <dbReference type="Proteomes" id="UP001431209"/>
    </source>
</evidence>
<dbReference type="EMBL" id="JAOPGA020000883">
    <property type="protein sequence ID" value="KAL0482694.1"/>
    <property type="molecule type" value="Genomic_DNA"/>
</dbReference>
<dbReference type="PROSITE" id="PS00678">
    <property type="entry name" value="WD_REPEATS_1"/>
    <property type="match status" value="1"/>
</dbReference>
<reference evidence="5 6" key="1">
    <citation type="submission" date="2024-03" db="EMBL/GenBank/DDBJ databases">
        <title>The Acrasis kona genome and developmental transcriptomes reveal deep origins of eukaryotic multicellular pathways.</title>
        <authorList>
            <person name="Sheikh S."/>
            <person name="Fu C.-J."/>
            <person name="Brown M.W."/>
            <person name="Baldauf S.L."/>
        </authorList>
    </citation>
    <scope>NUCLEOTIDE SEQUENCE [LARGE SCALE GENOMIC DNA]</scope>
    <source>
        <strain evidence="5 6">ATCC MYA-3509</strain>
    </source>
</reference>
<feature type="repeat" description="WD" evidence="3">
    <location>
        <begin position="29"/>
        <end position="63"/>
    </location>
</feature>